<dbReference type="GO" id="GO:0016787">
    <property type="term" value="F:hydrolase activity"/>
    <property type="evidence" value="ECO:0007669"/>
    <property type="project" value="UniProtKB-KW"/>
</dbReference>
<dbReference type="Proteomes" id="UP000054053">
    <property type="component" value="Unassembled WGS sequence"/>
</dbReference>
<dbReference type="PANTHER" id="PTHR43329">
    <property type="entry name" value="EPOXIDE HYDROLASE"/>
    <property type="match status" value="1"/>
</dbReference>
<dbReference type="AlphaFoldDB" id="A0A063C1X9"/>
<comment type="similarity">
    <text evidence="2">Belongs to the AB hydrolase superfamily. Epoxide hydrolase family.</text>
</comment>
<sequence length="348" mass="38487">MSGTDKLVPNDPRVQEASARVNGKTYSYILGEPRSTAGPVETVFLIHGFPDSNFGWRYQIPYLMSLGFRVVAPSMLGYGDTCRPDSLAQFSLKSMAADIKALAAQVVGEDEQIILGGHDWGGALVWRVVLWHPELVKAVFAVCTPYVPPKPAWTPLEDLIAAGKLTNFRYQLQLAGPDVEGNVQTADEVRRFLNGMFGATGPDRQPCFTTRDGVLFDKLALVGSSPLLSEDESEYYTAQYMRQPSPPMRGPLNWYRTRRINYEEELPLAEKPNVIEMPALFIAATEDSALPPSMSAGMEKLFKDFTRGEVKASHWALTEASASVNKQIDEWLSKVLNGAPRATLRAEL</sequence>
<dbReference type="Gene3D" id="3.40.50.1820">
    <property type="entry name" value="alpha/beta hydrolase"/>
    <property type="match status" value="1"/>
</dbReference>
<dbReference type="InterPro" id="IPR000073">
    <property type="entry name" value="AB_hydrolase_1"/>
</dbReference>
<keyword evidence="1" id="KW-0378">Hydrolase</keyword>
<accession>A0A063C1X9</accession>
<evidence type="ECO:0000313" key="4">
    <source>
        <dbReference type="EMBL" id="GAO13143.1"/>
    </source>
</evidence>
<organism evidence="4 5">
    <name type="scientific">Ustilaginoidea virens</name>
    <name type="common">Rice false smut fungus</name>
    <name type="synonym">Villosiclava virens</name>
    <dbReference type="NCBI Taxonomy" id="1159556"/>
    <lineage>
        <taxon>Eukaryota</taxon>
        <taxon>Fungi</taxon>
        <taxon>Dikarya</taxon>
        <taxon>Ascomycota</taxon>
        <taxon>Pezizomycotina</taxon>
        <taxon>Sordariomycetes</taxon>
        <taxon>Hypocreomycetidae</taxon>
        <taxon>Hypocreales</taxon>
        <taxon>Clavicipitaceae</taxon>
        <taxon>Ustilaginoidea</taxon>
    </lineage>
</organism>
<dbReference type="InterPro" id="IPR000639">
    <property type="entry name" value="Epox_hydrolase-like"/>
</dbReference>
<name>A0A063C1X9_USTVR</name>
<feature type="domain" description="AB hydrolase-1" evidence="3">
    <location>
        <begin position="42"/>
        <end position="319"/>
    </location>
</feature>
<dbReference type="EMBL" id="BBTG02000010">
    <property type="protein sequence ID" value="GAO13143.1"/>
    <property type="molecule type" value="Genomic_DNA"/>
</dbReference>
<dbReference type="Pfam" id="PF00561">
    <property type="entry name" value="Abhydrolase_1"/>
    <property type="match status" value="1"/>
</dbReference>
<dbReference type="HOGENOM" id="CLU_020336_7_5_1"/>
<evidence type="ECO:0000313" key="5">
    <source>
        <dbReference type="Proteomes" id="UP000054053"/>
    </source>
</evidence>
<dbReference type="InterPro" id="IPR029058">
    <property type="entry name" value="AB_hydrolase_fold"/>
</dbReference>
<evidence type="ECO:0000256" key="1">
    <source>
        <dbReference type="ARBA" id="ARBA00022801"/>
    </source>
</evidence>
<evidence type="ECO:0000259" key="3">
    <source>
        <dbReference type="Pfam" id="PF00561"/>
    </source>
</evidence>
<dbReference type="SUPFAM" id="SSF53474">
    <property type="entry name" value="alpha/beta-Hydrolases"/>
    <property type="match status" value="1"/>
</dbReference>
<protein>
    <recommendedName>
        <fullName evidence="3">AB hydrolase-1 domain-containing protein</fullName>
    </recommendedName>
</protein>
<evidence type="ECO:0000256" key="2">
    <source>
        <dbReference type="ARBA" id="ARBA00038334"/>
    </source>
</evidence>
<reference evidence="5" key="1">
    <citation type="journal article" date="2016" name="Genome Announc.">
        <title>Genome sequence of Ustilaginoidea virens IPU010, a rice pathogenic fungus causing false smut.</title>
        <authorList>
            <person name="Kumagai T."/>
            <person name="Ishii T."/>
            <person name="Terai G."/>
            <person name="Umemura M."/>
            <person name="Machida M."/>
            <person name="Asai K."/>
        </authorList>
    </citation>
    <scope>NUCLEOTIDE SEQUENCE [LARGE SCALE GENOMIC DNA]</scope>
    <source>
        <strain evidence="5">IPU010</strain>
    </source>
</reference>
<proteinExistence type="inferred from homology"/>
<gene>
    <name evidence="4" type="ORF">UVI_02025010</name>
</gene>
<dbReference type="PRINTS" id="PR00412">
    <property type="entry name" value="EPOXHYDRLASE"/>
</dbReference>
<comment type="caution">
    <text evidence="4">The sequence shown here is derived from an EMBL/GenBank/DDBJ whole genome shotgun (WGS) entry which is preliminary data.</text>
</comment>
<dbReference type="STRING" id="1159556.A0A063C1X9"/>